<keyword evidence="3" id="KW-1185">Reference proteome</keyword>
<accession>A0ABV6VXW1</accession>
<evidence type="ECO:0000256" key="1">
    <source>
        <dbReference type="SAM" id="SignalP"/>
    </source>
</evidence>
<organism evidence="2 3">
    <name type="scientific">Streptacidiphilus cavernicola</name>
    <dbReference type="NCBI Taxonomy" id="3342716"/>
    <lineage>
        <taxon>Bacteria</taxon>
        <taxon>Bacillati</taxon>
        <taxon>Actinomycetota</taxon>
        <taxon>Actinomycetes</taxon>
        <taxon>Kitasatosporales</taxon>
        <taxon>Streptomycetaceae</taxon>
        <taxon>Streptacidiphilus</taxon>
    </lineage>
</organism>
<feature type="signal peptide" evidence="1">
    <location>
        <begin position="1"/>
        <end position="28"/>
    </location>
</feature>
<evidence type="ECO:0008006" key="4">
    <source>
        <dbReference type="Google" id="ProtNLM"/>
    </source>
</evidence>
<gene>
    <name evidence="2" type="ORF">ACEZDE_17020</name>
</gene>
<sequence length="331" mass="33452">MNLRKKIVAALTVLAAAAGSAFAGGAFAADPRAVPAVSAPSNYTAVPPVRLLDTRLSVPLSTGGHVVLHVAGQHGVPVAGVTAVALTVTAVNPTEPSYLTVYPDGVTRPVASNLNFTAGETIADQVTVKLGDDGSIALYNHSGVTDVAVDLEGYYTADATVVHAPIAADNVSGAVPLGQVGGAIKTGVTKLTEAVILQPGTYQVTASGVFYRKAGTGAQGDAGVPNTYGTLVIWEDLNNDGVYDWNGTPSENAGTIQTGAIPRMTSDSFGSTIEASANQTSVITVTQPDTRLYLGGFGYNDDTSGYGTAGGPGAGDFAVVPSMTVQKLNVG</sequence>
<dbReference type="EMBL" id="JBHFAB010000011">
    <property type="protein sequence ID" value="MFC1418327.1"/>
    <property type="molecule type" value="Genomic_DNA"/>
</dbReference>
<dbReference type="RefSeq" id="WP_380537116.1">
    <property type="nucleotide sequence ID" value="NZ_JBHFAB010000011.1"/>
</dbReference>
<name>A0ABV6VXW1_9ACTN</name>
<feature type="chain" id="PRO_5045219142" description="VCBS repeat-containing protein" evidence="1">
    <location>
        <begin position="29"/>
        <end position="331"/>
    </location>
</feature>
<reference evidence="2 3" key="1">
    <citation type="submission" date="2024-09" db="EMBL/GenBank/DDBJ databases">
        <authorList>
            <person name="Lee S.D."/>
        </authorList>
    </citation>
    <scope>NUCLEOTIDE SEQUENCE [LARGE SCALE GENOMIC DNA]</scope>
    <source>
        <strain evidence="2 3">N8-3</strain>
    </source>
</reference>
<protein>
    <recommendedName>
        <fullName evidence="4">VCBS repeat-containing protein</fullName>
    </recommendedName>
</protein>
<dbReference type="Proteomes" id="UP001592531">
    <property type="component" value="Unassembled WGS sequence"/>
</dbReference>
<proteinExistence type="predicted"/>
<evidence type="ECO:0000313" key="2">
    <source>
        <dbReference type="EMBL" id="MFC1418327.1"/>
    </source>
</evidence>
<evidence type="ECO:0000313" key="3">
    <source>
        <dbReference type="Proteomes" id="UP001592531"/>
    </source>
</evidence>
<keyword evidence="1" id="KW-0732">Signal</keyword>
<comment type="caution">
    <text evidence="2">The sequence shown here is derived from an EMBL/GenBank/DDBJ whole genome shotgun (WGS) entry which is preliminary data.</text>
</comment>